<feature type="transmembrane region" description="Helical" evidence="2">
    <location>
        <begin position="20"/>
        <end position="44"/>
    </location>
</feature>
<evidence type="ECO:0000313" key="3">
    <source>
        <dbReference type="EMBL" id="EYT47943.1"/>
    </source>
</evidence>
<evidence type="ECO:0000256" key="2">
    <source>
        <dbReference type="SAM" id="Phobius"/>
    </source>
</evidence>
<protein>
    <submittedName>
        <fullName evidence="3">Uncharacterized protein</fullName>
    </submittedName>
</protein>
<feature type="region of interest" description="Disordered" evidence="1">
    <location>
        <begin position="179"/>
        <end position="221"/>
    </location>
</feature>
<keyword evidence="2" id="KW-0472">Membrane</keyword>
<sequence>MTSPVATSRTAVATRPSRKLQWLTVVVGFLFFVLLLVEGALLVLGSKGTAVQVWAPPATETETTMLLIDSAAALVLGGLVMLLAGACIGRYRALVKLSALLLFLGAGLRLALPIAHYTFAYAGVYTSMTYFDAGLSGPWGEVLLNLHWYAMVPALLLTLLGLLGLVLFAPKRVVIAPTANDPAPSADDPAVASSTTGPRPDDARADRPVDSGTRDSDTRGL</sequence>
<dbReference type="HOGENOM" id="CLU_1248662_0_0_11"/>
<feature type="transmembrane region" description="Helical" evidence="2">
    <location>
        <begin position="64"/>
        <end position="88"/>
    </location>
</feature>
<evidence type="ECO:0000313" key="4">
    <source>
        <dbReference type="Proteomes" id="UP000019754"/>
    </source>
</evidence>
<accession>A0A022KQ33</accession>
<feature type="compositionally biased region" description="Low complexity" evidence="1">
    <location>
        <begin position="179"/>
        <end position="198"/>
    </location>
</feature>
<keyword evidence="4" id="KW-1185">Reference proteome</keyword>
<name>A0A022KQ33_9MICO</name>
<organism evidence="3 4">
    <name type="scientific">Brachybacterium muris UCD-AY4</name>
    <dbReference type="NCBI Taxonomy" id="1249481"/>
    <lineage>
        <taxon>Bacteria</taxon>
        <taxon>Bacillati</taxon>
        <taxon>Actinomycetota</taxon>
        <taxon>Actinomycetes</taxon>
        <taxon>Micrococcales</taxon>
        <taxon>Dermabacteraceae</taxon>
        <taxon>Brachybacterium</taxon>
    </lineage>
</organism>
<comment type="caution">
    <text evidence="3">The sequence shown here is derived from an EMBL/GenBank/DDBJ whole genome shotgun (WGS) entry which is preliminary data.</text>
</comment>
<feature type="compositionally biased region" description="Basic and acidic residues" evidence="1">
    <location>
        <begin position="199"/>
        <end position="221"/>
    </location>
</feature>
<evidence type="ECO:0000256" key="1">
    <source>
        <dbReference type="SAM" id="MobiDB-lite"/>
    </source>
</evidence>
<dbReference type="Proteomes" id="UP000019754">
    <property type="component" value="Unassembled WGS sequence"/>
</dbReference>
<dbReference type="EMBL" id="AORC01000021">
    <property type="protein sequence ID" value="EYT47943.1"/>
    <property type="molecule type" value="Genomic_DNA"/>
</dbReference>
<feature type="transmembrane region" description="Helical" evidence="2">
    <location>
        <begin position="146"/>
        <end position="168"/>
    </location>
</feature>
<dbReference type="AlphaFoldDB" id="A0A022KQ33"/>
<reference evidence="3 4" key="1">
    <citation type="journal article" date="2013" name="Genome Announc.">
        <title>Draft genome sequence of an Actinobacterium, Brachybacterium muris strain UCD-AY4.</title>
        <authorList>
            <person name="Lo J.R."/>
            <person name="Lang J.M."/>
            <person name="Darling A.E."/>
            <person name="Eisen J.A."/>
            <person name="Coil D.A."/>
        </authorList>
    </citation>
    <scope>NUCLEOTIDE SEQUENCE [LARGE SCALE GENOMIC DNA]</scope>
    <source>
        <strain evidence="3 4">UCD-AY4</strain>
    </source>
</reference>
<dbReference type="STRING" id="1249481.D641_0113965"/>
<proteinExistence type="predicted"/>
<feature type="transmembrane region" description="Helical" evidence="2">
    <location>
        <begin position="100"/>
        <end position="126"/>
    </location>
</feature>
<keyword evidence="2" id="KW-1133">Transmembrane helix</keyword>
<keyword evidence="2" id="KW-0812">Transmembrane</keyword>
<gene>
    <name evidence="3" type="ORF">D641_0113965</name>
</gene>
<dbReference type="RefSeq" id="WP_017824122.1">
    <property type="nucleotide sequence ID" value="NZ_AORC01000021.1"/>
</dbReference>